<comment type="caution">
    <text evidence="1">The sequence shown here is derived from an EMBL/GenBank/DDBJ whole genome shotgun (WGS) entry which is preliminary data.</text>
</comment>
<dbReference type="AlphaFoldDB" id="X0TDY9"/>
<accession>X0TDY9</accession>
<gene>
    <name evidence="1" type="ORF">S01H1_30755</name>
</gene>
<reference evidence="1" key="1">
    <citation type="journal article" date="2014" name="Front. Microbiol.">
        <title>High frequency of phylogenetically diverse reductive dehalogenase-homologous genes in deep subseafloor sedimentary metagenomes.</title>
        <authorList>
            <person name="Kawai M."/>
            <person name="Futagami T."/>
            <person name="Toyoda A."/>
            <person name="Takaki Y."/>
            <person name="Nishi S."/>
            <person name="Hori S."/>
            <person name="Arai W."/>
            <person name="Tsubouchi T."/>
            <person name="Morono Y."/>
            <person name="Uchiyama I."/>
            <person name="Ito T."/>
            <person name="Fujiyama A."/>
            <person name="Inagaki F."/>
            <person name="Takami H."/>
        </authorList>
    </citation>
    <scope>NUCLEOTIDE SEQUENCE</scope>
    <source>
        <strain evidence="1">Expedition CK06-06</strain>
    </source>
</reference>
<protein>
    <submittedName>
        <fullName evidence="1">Uncharacterized protein</fullName>
    </submittedName>
</protein>
<evidence type="ECO:0000313" key="1">
    <source>
        <dbReference type="EMBL" id="GAF86397.1"/>
    </source>
</evidence>
<name>X0TDY9_9ZZZZ</name>
<sequence length="130" mass="15246">MTDPFLEKAKALIGSCWREDEFNVGDMADKIASFARDSVREERERRKQVFCVLTSEINWNKPEGSGFIYRNLLGVYKTVEQAHRLIERFTCFVGGDWKRVSESEYNRGNNRISILELDPNKDDQIFDHNH</sequence>
<proteinExistence type="predicted"/>
<organism evidence="1">
    <name type="scientific">marine sediment metagenome</name>
    <dbReference type="NCBI Taxonomy" id="412755"/>
    <lineage>
        <taxon>unclassified sequences</taxon>
        <taxon>metagenomes</taxon>
        <taxon>ecological metagenomes</taxon>
    </lineage>
</organism>
<dbReference type="EMBL" id="BARS01018946">
    <property type="protein sequence ID" value="GAF86397.1"/>
    <property type="molecule type" value="Genomic_DNA"/>
</dbReference>